<dbReference type="AlphaFoldDB" id="B8GU80"/>
<keyword evidence="3" id="KW-1185">Reference proteome</keyword>
<sequence>MPHDIPDDQGPDRSRKAERIAWAGFMVFLVVVLFIYMLRGAGLEKDVAAANEENLRLQMHLARYLNREVQVRADVGLTNAQVRRLNRLGITNPAERLRDELLNQPELIPHEPVLGGTMHFLPDGIHVLNDRWVLAIFEDGHIRGQMLLQYEVAYGNITWQVMDSYLE</sequence>
<dbReference type="HOGENOM" id="CLU_132138_0_0_6"/>
<evidence type="ECO:0000256" key="1">
    <source>
        <dbReference type="SAM" id="Phobius"/>
    </source>
</evidence>
<keyword evidence="1" id="KW-1133">Transmembrane helix</keyword>
<protein>
    <submittedName>
        <fullName evidence="2">Uncharacterized protein</fullName>
    </submittedName>
</protein>
<gene>
    <name evidence="2" type="ordered locus">Tgr7_0264</name>
</gene>
<keyword evidence="1" id="KW-0472">Membrane</keyword>
<reference evidence="2 3" key="1">
    <citation type="journal article" date="2011" name="Stand. Genomic Sci.">
        <title>Complete genome sequence of 'Thioalkalivibrio sulfidophilus' HL-EbGr7.</title>
        <authorList>
            <person name="Muyzer G."/>
            <person name="Sorokin D.Y."/>
            <person name="Mavromatis K."/>
            <person name="Lapidus A."/>
            <person name="Clum A."/>
            <person name="Ivanova N."/>
            <person name="Pati A."/>
            <person name="d'Haeseleer P."/>
            <person name="Woyke T."/>
            <person name="Kyrpides N.C."/>
        </authorList>
    </citation>
    <scope>NUCLEOTIDE SEQUENCE [LARGE SCALE GENOMIC DNA]</scope>
    <source>
        <strain evidence="2 3">HL-EbGR7</strain>
    </source>
</reference>
<dbReference type="Proteomes" id="UP000002383">
    <property type="component" value="Chromosome"/>
</dbReference>
<dbReference type="eggNOG" id="ENOG5032YY5">
    <property type="taxonomic scope" value="Bacteria"/>
</dbReference>
<name>B8GU80_THISH</name>
<dbReference type="STRING" id="396588.Tgr7_0264"/>
<feature type="transmembrane region" description="Helical" evidence="1">
    <location>
        <begin position="20"/>
        <end position="38"/>
    </location>
</feature>
<evidence type="ECO:0000313" key="2">
    <source>
        <dbReference type="EMBL" id="ACL71363.1"/>
    </source>
</evidence>
<dbReference type="OrthoDB" id="5471167at2"/>
<evidence type="ECO:0000313" key="3">
    <source>
        <dbReference type="Proteomes" id="UP000002383"/>
    </source>
</evidence>
<dbReference type="EMBL" id="CP001339">
    <property type="protein sequence ID" value="ACL71363.1"/>
    <property type="molecule type" value="Genomic_DNA"/>
</dbReference>
<dbReference type="RefSeq" id="WP_012636852.1">
    <property type="nucleotide sequence ID" value="NC_011901.1"/>
</dbReference>
<proteinExistence type="predicted"/>
<organism evidence="2 3">
    <name type="scientific">Thioalkalivibrio sulfidiphilus (strain HL-EbGR7)</name>
    <dbReference type="NCBI Taxonomy" id="396588"/>
    <lineage>
        <taxon>Bacteria</taxon>
        <taxon>Pseudomonadati</taxon>
        <taxon>Pseudomonadota</taxon>
        <taxon>Gammaproteobacteria</taxon>
        <taxon>Chromatiales</taxon>
        <taxon>Ectothiorhodospiraceae</taxon>
        <taxon>Thioalkalivibrio</taxon>
    </lineage>
</organism>
<accession>B8GU80</accession>
<dbReference type="KEGG" id="tgr:Tgr7_0264"/>
<keyword evidence="1" id="KW-0812">Transmembrane</keyword>